<dbReference type="SMART" id="SM00220">
    <property type="entry name" value="S_TKc"/>
    <property type="match status" value="1"/>
</dbReference>
<proteinExistence type="predicted"/>
<evidence type="ECO:0000256" key="2">
    <source>
        <dbReference type="ARBA" id="ARBA00022527"/>
    </source>
</evidence>
<keyword evidence="5" id="KW-0418">Kinase</keyword>
<dbReference type="PROSITE" id="PS50011">
    <property type="entry name" value="PROTEIN_KINASE_DOM"/>
    <property type="match status" value="1"/>
</dbReference>
<dbReference type="GeneID" id="68099991"/>
<evidence type="ECO:0000313" key="10">
    <source>
        <dbReference type="EMBL" id="KAG2379398.1"/>
    </source>
</evidence>
<dbReference type="PANTHER" id="PTHR24363:SF0">
    <property type="entry name" value="SERINE_THREONINE KINASE LIKE DOMAIN CONTAINING 1"/>
    <property type="match status" value="1"/>
</dbReference>
<reference evidence="10 11" key="1">
    <citation type="journal article" date="2018" name="BMC Genomics">
        <title>The genome of Naegleria lovaniensis, the basis for a comparative approach to unravel pathogenicity factors of the human pathogenic amoeba N. fowleri.</title>
        <authorList>
            <person name="Liechti N."/>
            <person name="Schurch N."/>
            <person name="Bruggmann R."/>
            <person name="Wittwer M."/>
        </authorList>
    </citation>
    <scope>NUCLEOTIDE SEQUENCE [LARGE SCALE GENOMIC DNA]</scope>
    <source>
        <strain evidence="10 11">ATCC 30569</strain>
    </source>
</reference>
<evidence type="ECO:0000256" key="3">
    <source>
        <dbReference type="ARBA" id="ARBA00022679"/>
    </source>
</evidence>
<keyword evidence="2" id="KW-0723">Serine/threonine-protein kinase</keyword>
<keyword evidence="4" id="KW-0547">Nucleotide-binding</keyword>
<keyword evidence="6" id="KW-0067">ATP-binding</keyword>
<gene>
    <name evidence="10" type="ORF">C9374_007537</name>
</gene>
<keyword evidence="11" id="KW-1185">Reference proteome</keyword>
<dbReference type="Gene3D" id="1.10.510.10">
    <property type="entry name" value="Transferase(Phosphotransferase) domain 1"/>
    <property type="match status" value="1"/>
</dbReference>
<dbReference type="Pfam" id="PF00069">
    <property type="entry name" value="Pkinase"/>
    <property type="match status" value="1"/>
</dbReference>
<accession>A0AA88GIV7</accession>
<dbReference type="Proteomes" id="UP000816034">
    <property type="component" value="Unassembled WGS sequence"/>
</dbReference>
<sequence length="620" mass="71609">MYKKRNWETIDPMHDVIEACNDLEQDSEKLLVLLNFIENLKEEESDVENLSFPSWVSSDLAKTFLKVTEIIPIEESESSPLKSVIRNVNALVKNHDLYKHGTIQALIEPLNQCTNEYKLLSSSLKAMPTHLMQLHAVTEKLITISKESNVGERVVSCAISGLLDVVCEMTSNKQYGNKEVPIVLDHNLPEFMVKPDGSISTDYPLTWFYREDSSLDSEVSWENREVDSFKLILCLKSLLRYNMEQKLQYEKDDMNTFSKVLGLCYLKTTAFLFLLEARFEELVCKESLEIVPKYFLYSKRFQMGSKIQIFDLFNHVLSFYVDYVPKDEPVTTLTPYRPTISVPLTNWKAVKVLAAEEATSKPKYSGRLRQNKKVVAAVEEEHADRFTYIVKSQTFIKNVSKEELHVITKLLSLDTYTIYLPKILKIYRNGDVEFELLTAIHIHNEEDLLALTIDVCKALKFLHKMNIVHRDVKPSNIMLRRFDHPKNYYWFVLIDFGLSFHFERTDHGLVDSYSHSLATENAGTHLFKAPEVIAMEAYDERIDIFSLGSTILSLTDQKRFLTTRAKQGNLQDMVGQLNWKYPTFKHVVFDMLSEKSEDRPSASTIVDLLTPVALDCEKYC</sequence>
<feature type="domain" description="Protein kinase" evidence="9">
    <location>
        <begin position="295"/>
        <end position="613"/>
    </location>
</feature>
<evidence type="ECO:0000256" key="4">
    <source>
        <dbReference type="ARBA" id="ARBA00022741"/>
    </source>
</evidence>
<dbReference type="PANTHER" id="PTHR24363">
    <property type="entry name" value="SERINE/THREONINE PROTEIN KINASE"/>
    <property type="match status" value="1"/>
</dbReference>
<evidence type="ECO:0000256" key="8">
    <source>
        <dbReference type="ARBA" id="ARBA00048679"/>
    </source>
</evidence>
<name>A0AA88GIV7_NAELO</name>
<evidence type="ECO:0000259" key="9">
    <source>
        <dbReference type="PROSITE" id="PS50011"/>
    </source>
</evidence>
<comment type="catalytic activity">
    <reaction evidence="7">
        <text>L-threonyl-[protein] + ATP = O-phospho-L-threonyl-[protein] + ADP + H(+)</text>
        <dbReference type="Rhea" id="RHEA:46608"/>
        <dbReference type="Rhea" id="RHEA-COMP:11060"/>
        <dbReference type="Rhea" id="RHEA-COMP:11605"/>
        <dbReference type="ChEBI" id="CHEBI:15378"/>
        <dbReference type="ChEBI" id="CHEBI:30013"/>
        <dbReference type="ChEBI" id="CHEBI:30616"/>
        <dbReference type="ChEBI" id="CHEBI:61977"/>
        <dbReference type="ChEBI" id="CHEBI:456216"/>
        <dbReference type="EC" id="2.7.11.1"/>
    </reaction>
</comment>
<dbReference type="InterPro" id="IPR011009">
    <property type="entry name" value="Kinase-like_dom_sf"/>
</dbReference>
<dbReference type="AlphaFoldDB" id="A0AA88GIV7"/>
<dbReference type="InterPro" id="IPR008271">
    <property type="entry name" value="Ser/Thr_kinase_AS"/>
</dbReference>
<dbReference type="GO" id="GO:0005524">
    <property type="term" value="F:ATP binding"/>
    <property type="evidence" value="ECO:0007669"/>
    <property type="project" value="UniProtKB-KW"/>
</dbReference>
<comment type="caution">
    <text evidence="10">The sequence shown here is derived from an EMBL/GenBank/DDBJ whole genome shotgun (WGS) entry which is preliminary data.</text>
</comment>
<dbReference type="PROSITE" id="PS00108">
    <property type="entry name" value="PROTEIN_KINASE_ST"/>
    <property type="match status" value="1"/>
</dbReference>
<evidence type="ECO:0000313" key="11">
    <source>
        <dbReference type="Proteomes" id="UP000816034"/>
    </source>
</evidence>
<keyword evidence="3" id="KW-0808">Transferase</keyword>
<evidence type="ECO:0000256" key="6">
    <source>
        <dbReference type="ARBA" id="ARBA00022840"/>
    </source>
</evidence>
<dbReference type="InterPro" id="IPR000719">
    <property type="entry name" value="Prot_kinase_dom"/>
</dbReference>
<dbReference type="SUPFAM" id="SSF56112">
    <property type="entry name" value="Protein kinase-like (PK-like)"/>
    <property type="match status" value="1"/>
</dbReference>
<comment type="catalytic activity">
    <reaction evidence="8">
        <text>L-seryl-[protein] + ATP = O-phospho-L-seryl-[protein] + ADP + H(+)</text>
        <dbReference type="Rhea" id="RHEA:17989"/>
        <dbReference type="Rhea" id="RHEA-COMP:9863"/>
        <dbReference type="Rhea" id="RHEA-COMP:11604"/>
        <dbReference type="ChEBI" id="CHEBI:15378"/>
        <dbReference type="ChEBI" id="CHEBI:29999"/>
        <dbReference type="ChEBI" id="CHEBI:30616"/>
        <dbReference type="ChEBI" id="CHEBI:83421"/>
        <dbReference type="ChEBI" id="CHEBI:456216"/>
        <dbReference type="EC" id="2.7.11.1"/>
    </reaction>
</comment>
<dbReference type="RefSeq" id="XP_044546660.1">
    <property type="nucleotide sequence ID" value="XM_044697513.1"/>
</dbReference>
<protein>
    <recommendedName>
        <fullName evidence="1">non-specific serine/threonine protein kinase</fullName>
        <ecNumber evidence="1">2.7.11.1</ecNumber>
    </recommendedName>
</protein>
<evidence type="ECO:0000256" key="5">
    <source>
        <dbReference type="ARBA" id="ARBA00022777"/>
    </source>
</evidence>
<evidence type="ECO:0000256" key="7">
    <source>
        <dbReference type="ARBA" id="ARBA00047899"/>
    </source>
</evidence>
<dbReference type="GO" id="GO:0004674">
    <property type="term" value="F:protein serine/threonine kinase activity"/>
    <property type="evidence" value="ECO:0007669"/>
    <property type="project" value="UniProtKB-KW"/>
</dbReference>
<organism evidence="10 11">
    <name type="scientific">Naegleria lovaniensis</name>
    <name type="common">Amoeba</name>
    <dbReference type="NCBI Taxonomy" id="51637"/>
    <lineage>
        <taxon>Eukaryota</taxon>
        <taxon>Discoba</taxon>
        <taxon>Heterolobosea</taxon>
        <taxon>Tetramitia</taxon>
        <taxon>Eutetramitia</taxon>
        <taxon>Vahlkampfiidae</taxon>
        <taxon>Naegleria</taxon>
    </lineage>
</organism>
<dbReference type="EC" id="2.7.11.1" evidence="1"/>
<evidence type="ECO:0000256" key="1">
    <source>
        <dbReference type="ARBA" id="ARBA00012513"/>
    </source>
</evidence>
<dbReference type="EMBL" id="PYSW02000029">
    <property type="protein sequence ID" value="KAG2379398.1"/>
    <property type="molecule type" value="Genomic_DNA"/>
</dbReference>